<dbReference type="eggNOG" id="ENOG502SW9N">
    <property type="taxonomic scope" value="Eukaryota"/>
</dbReference>
<dbReference type="AlphaFoldDB" id="K3W2D6"/>
<dbReference type="Proteomes" id="UP000007978">
    <property type="component" value="Chromosome 2"/>
</dbReference>
<dbReference type="GeneID" id="20360957"/>
<keyword evidence="1" id="KW-0732">Signal</keyword>
<evidence type="ECO:0000313" key="2">
    <source>
        <dbReference type="EMBL" id="EKJ77465.1"/>
    </source>
</evidence>
<keyword evidence="3" id="KW-1185">Reference proteome</keyword>
<dbReference type="RefSeq" id="XP_009253732.1">
    <property type="nucleotide sequence ID" value="XM_009255457.1"/>
</dbReference>
<feature type="signal peptide" evidence="1">
    <location>
        <begin position="1"/>
        <end position="19"/>
    </location>
</feature>
<evidence type="ECO:0008006" key="4">
    <source>
        <dbReference type="Google" id="ProtNLM"/>
    </source>
</evidence>
<evidence type="ECO:0000256" key="1">
    <source>
        <dbReference type="SAM" id="SignalP"/>
    </source>
</evidence>
<protein>
    <recommendedName>
        <fullName evidence="4">Apple domain-containing protein</fullName>
    </recommendedName>
</protein>
<dbReference type="HOGENOM" id="CLU_062654_0_0_1"/>
<name>K3W2D6_FUSPC</name>
<sequence length="357" mass="37362">MVALKSFLLFCALSAEALAAAAPAPTCATALGPKSVKSVPTATTTVVEKITIVKKFIRKVKVIVIADAATKTATSVITSEQTEYSTSTSTHVTMTDSMTYTTVYITSTVPAPAGFTPVLNDPSYVARRKVRAVENRDTAIKPLVTSALYPQKVACTVKKPSYSTKTTTITAQGPRVTLKAATKTVMSTVYSTITTVSYPHDVSTTTTTTSYPTTTSWTSTTSTSTVTNTVTIESDIPTATVYAACSSNNIVSTANNGGRIVAWKNVAATDNKPASLGSGFTAETCCVECQKRPFCRVTLFDNSTGTCYVYVTGTSGTCANGAQPFFGSYLTNTNAPVTPHYIFSNGPCGALINGGGS</sequence>
<gene>
    <name evidence="2" type="ORF">FPSE_02338</name>
</gene>
<evidence type="ECO:0000313" key="3">
    <source>
        <dbReference type="Proteomes" id="UP000007978"/>
    </source>
</evidence>
<reference evidence="2 3" key="1">
    <citation type="journal article" date="2012" name="PLoS Pathog.">
        <title>Comparative pathogenomics reveals horizontally acquired novel virulence genes in fungi infecting cereal hosts.</title>
        <authorList>
            <person name="Gardiner D.M."/>
            <person name="McDonald M.C."/>
            <person name="Covarelli L."/>
            <person name="Solomon P.S."/>
            <person name="Rusu A.G."/>
            <person name="Marshall M."/>
            <person name="Kazan K."/>
            <person name="Chakraborty S."/>
            <person name="McDonald B.A."/>
            <person name="Manners J.M."/>
        </authorList>
    </citation>
    <scope>NUCLEOTIDE SEQUENCE [LARGE SCALE GENOMIC DNA]</scope>
    <source>
        <strain evidence="2 3">CS3096</strain>
    </source>
</reference>
<organism evidence="2 3">
    <name type="scientific">Fusarium pseudograminearum (strain CS3096)</name>
    <name type="common">Wheat and barley crown-rot fungus</name>
    <dbReference type="NCBI Taxonomy" id="1028729"/>
    <lineage>
        <taxon>Eukaryota</taxon>
        <taxon>Fungi</taxon>
        <taxon>Dikarya</taxon>
        <taxon>Ascomycota</taxon>
        <taxon>Pezizomycotina</taxon>
        <taxon>Sordariomycetes</taxon>
        <taxon>Hypocreomycetidae</taxon>
        <taxon>Hypocreales</taxon>
        <taxon>Nectriaceae</taxon>
        <taxon>Fusarium</taxon>
    </lineage>
</organism>
<comment type="caution">
    <text evidence="2">The sequence shown here is derived from an EMBL/GenBank/DDBJ whole genome shotgun (WGS) entry which is preliminary data.</text>
</comment>
<proteinExistence type="predicted"/>
<feature type="chain" id="PRO_5003870596" description="Apple domain-containing protein" evidence="1">
    <location>
        <begin position="20"/>
        <end position="357"/>
    </location>
</feature>
<dbReference type="OrthoDB" id="5105252at2759"/>
<dbReference type="EMBL" id="AFNW01000058">
    <property type="protein sequence ID" value="EKJ77465.1"/>
    <property type="molecule type" value="Genomic_DNA"/>
</dbReference>
<accession>K3W2D6</accession>
<dbReference type="KEGG" id="fpu:FPSE_02338"/>